<evidence type="ECO:0000259" key="3">
    <source>
        <dbReference type="PROSITE" id="PS50832"/>
    </source>
</evidence>
<reference evidence="4 5" key="1">
    <citation type="journal article" date="2019" name="G3 (Bethesda)">
        <title>Sequencing of a Wild Apple (Malus baccata) Genome Unravels the Differences Between Cultivated and Wild Apple Species Regarding Disease Resistance and Cold Tolerance.</title>
        <authorList>
            <person name="Chen X."/>
        </authorList>
    </citation>
    <scope>NUCLEOTIDE SEQUENCE [LARGE SCALE GENOMIC DNA]</scope>
    <source>
        <strain evidence="5">cv. Shandingzi</strain>
        <tissue evidence="4">Leaves</tissue>
    </source>
</reference>
<evidence type="ECO:0000313" key="4">
    <source>
        <dbReference type="EMBL" id="TQD68524.1"/>
    </source>
</evidence>
<dbReference type="PROSITE" id="PS50832">
    <property type="entry name" value="S1_IF1_TYPE"/>
    <property type="match status" value="1"/>
</dbReference>
<dbReference type="EMBL" id="VIEB01047472">
    <property type="protein sequence ID" value="TQD68524.1"/>
    <property type="molecule type" value="Genomic_DNA"/>
</dbReference>
<feature type="domain" description="S1-like" evidence="3">
    <location>
        <begin position="22"/>
        <end position="92"/>
    </location>
</feature>
<name>A0A540K2K2_MALBA</name>
<dbReference type="InterPro" id="IPR006196">
    <property type="entry name" value="RNA-binding_domain_S1_IF1"/>
</dbReference>
<dbReference type="CDD" id="cd05793">
    <property type="entry name" value="S1_IF1A"/>
    <property type="match status" value="1"/>
</dbReference>
<dbReference type="PANTHER" id="PTHR21668">
    <property type="entry name" value="EIF-1A"/>
    <property type="match status" value="1"/>
</dbReference>
<keyword evidence="5" id="KW-1185">Reference proteome</keyword>
<dbReference type="Gene3D" id="2.40.50.140">
    <property type="entry name" value="Nucleic acid-binding proteins"/>
    <property type="match status" value="1"/>
</dbReference>
<keyword evidence="1" id="KW-0396">Initiation factor</keyword>
<dbReference type="GO" id="GO:0003723">
    <property type="term" value="F:RNA binding"/>
    <property type="evidence" value="ECO:0007669"/>
    <property type="project" value="InterPro"/>
</dbReference>
<keyword evidence="1" id="KW-0648">Protein biosynthesis</keyword>
<sequence>MPKNKSNGGKNRKRGKNEADEEKRELVFKKDGQLLRMLGNGRREAMCVDGRKRPCHIRRFGSRNVWISADDIIFAGLRDCQDDKADVLLKYMPDEARRLKAFGELPEKTRLDEDENEGGADDYVEFQDEDIGIKYTRFSDQNSIHLLKDVIFYRF</sequence>
<dbReference type="Proteomes" id="UP000315295">
    <property type="component" value="Unassembled WGS sequence"/>
</dbReference>
<evidence type="ECO:0000256" key="1">
    <source>
        <dbReference type="PROSITE-ProRule" id="PRU00181"/>
    </source>
</evidence>
<dbReference type="SMART" id="SM00652">
    <property type="entry name" value="eIF1a"/>
    <property type="match status" value="1"/>
</dbReference>
<organism evidence="4 5">
    <name type="scientific">Malus baccata</name>
    <name type="common">Siberian crab apple</name>
    <name type="synonym">Pyrus baccata</name>
    <dbReference type="NCBI Taxonomy" id="106549"/>
    <lineage>
        <taxon>Eukaryota</taxon>
        <taxon>Viridiplantae</taxon>
        <taxon>Streptophyta</taxon>
        <taxon>Embryophyta</taxon>
        <taxon>Tracheophyta</taxon>
        <taxon>Spermatophyta</taxon>
        <taxon>Magnoliopsida</taxon>
        <taxon>eudicotyledons</taxon>
        <taxon>Gunneridae</taxon>
        <taxon>Pentapetalae</taxon>
        <taxon>rosids</taxon>
        <taxon>fabids</taxon>
        <taxon>Rosales</taxon>
        <taxon>Rosaceae</taxon>
        <taxon>Amygdaloideae</taxon>
        <taxon>Maleae</taxon>
        <taxon>Malus</taxon>
    </lineage>
</organism>
<evidence type="ECO:0000256" key="2">
    <source>
        <dbReference type="SAM" id="MobiDB-lite"/>
    </source>
</evidence>
<dbReference type="InterPro" id="IPR001253">
    <property type="entry name" value="TIF_eIF-1A"/>
</dbReference>
<protein>
    <recommendedName>
        <fullName evidence="3">S1-like domain-containing protein</fullName>
    </recommendedName>
</protein>
<dbReference type="Pfam" id="PF01176">
    <property type="entry name" value="eIF-1a"/>
    <property type="match status" value="1"/>
</dbReference>
<proteinExistence type="predicted"/>
<dbReference type="AlphaFoldDB" id="A0A540K2K2"/>
<gene>
    <name evidence="4" type="ORF">C1H46_021799</name>
</gene>
<dbReference type="InterPro" id="IPR012340">
    <property type="entry name" value="NA-bd_OB-fold"/>
</dbReference>
<comment type="caution">
    <text evidence="4">The sequence shown here is derived from an EMBL/GenBank/DDBJ whole genome shotgun (WGS) entry which is preliminary data.</text>
</comment>
<accession>A0A540K2K2</accession>
<dbReference type="SUPFAM" id="SSF50249">
    <property type="entry name" value="Nucleic acid-binding proteins"/>
    <property type="match status" value="1"/>
</dbReference>
<dbReference type="STRING" id="106549.A0A540K2K2"/>
<dbReference type="GO" id="GO:0003743">
    <property type="term" value="F:translation initiation factor activity"/>
    <property type="evidence" value="ECO:0007669"/>
    <property type="project" value="UniProtKB-UniRule"/>
</dbReference>
<feature type="region of interest" description="Disordered" evidence="2">
    <location>
        <begin position="1"/>
        <end position="24"/>
    </location>
</feature>
<evidence type="ECO:0000313" key="5">
    <source>
        <dbReference type="Proteomes" id="UP000315295"/>
    </source>
</evidence>